<proteinExistence type="predicted"/>
<dbReference type="EMBL" id="BGPR01114640">
    <property type="protein sequence ID" value="GBN01552.1"/>
    <property type="molecule type" value="Genomic_DNA"/>
</dbReference>
<feature type="non-terminal residue" evidence="1">
    <location>
        <position position="1"/>
    </location>
</feature>
<dbReference type="AlphaFoldDB" id="A0A4Y2KHU8"/>
<comment type="caution">
    <text evidence="1">The sequence shown here is derived from an EMBL/GenBank/DDBJ whole genome shotgun (WGS) entry which is preliminary data.</text>
</comment>
<gene>
    <name evidence="1" type="ORF">AVEN_138882_1</name>
</gene>
<evidence type="ECO:0000313" key="2">
    <source>
        <dbReference type="Proteomes" id="UP000499080"/>
    </source>
</evidence>
<accession>A0A4Y2KHU8</accession>
<evidence type="ECO:0000313" key="1">
    <source>
        <dbReference type="EMBL" id="GBN01552.1"/>
    </source>
</evidence>
<name>A0A4Y2KHU8_ARAVE</name>
<dbReference type="Proteomes" id="UP000499080">
    <property type="component" value="Unassembled WGS sequence"/>
</dbReference>
<organism evidence="1 2">
    <name type="scientific">Araneus ventricosus</name>
    <name type="common">Orbweaver spider</name>
    <name type="synonym">Epeira ventricosa</name>
    <dbReference type="NCBI Taxonomy" id="182803"/>
    <lineage>
        <taxon>Eukaryota</taxon>
        <taxon>Metazoa</taxon>
        <taxon>Ecdysozoa</taxon>
        <taxon>Arthropoda</taxon>
        <taxon>Chelicerata</taxon>
        <taxon>Arachnida</taxon>
        <taxon>Araneae</taxon>
        <taxon>Araneomorphae</taxon>
        <taxon>Entelegynae</taxon>
        <taxon>Araneoidea</taxon>
        <taxon>Araneidae</taxon>
        <taxon>Araneus</taxon>
    </lineage>
</organism>
<protein>
    <submittedName>
        <fullName evidence="1">Uncharacterized protein</fullName>
    </submittedName>
</protein>
<keyword evidence="2" id="KW-1185">Reference proteome</keyword>
<reference evidence="1 2" key="1">
    <citation type="journal article" date="2019" name="Sci. Rep.">
        <title>Orb-weaving spider Araneus ventricosus genome elucidates the spidroin gene catalogue.</title>
        <authorList>
            <person name="Kono N."/>
            <person name="Nakamura H."/>
            <person name="Ohtoshi R."/>
            <person name="Moran D.A.P."/>
            <person name="Shinohara A."/>
            <person name="Yoshida Y."/>
            <person name="Fujiwara M."/>
            <person name="Mori M."/>
            <person name="Tomita M."/>
            <person name="Arakawa K."/>
        </authorList>
    </citation>
    <scope>NUCLEOTIDE SEQUENCE [LARGE SCALE GENOMIC DNA]</scope>
</reference>
<sequence>WSLGSVVNVRNSKLGHQNRPLKELSGIGCNRLLGTGSKQTQYSSVPHTSYNDDEVTIL</sequence>